<feature type="region of interest" description="Disordered" evidence="6">
    <location>
        <begin position="440"/>
        <end position="459"/>
    </location>
</feature>
<dbReference type="InterPro" id="IPR005498">
    <property type="entry name" value="T4SS_VirB10/TraB/TrbI"/>
</dbReference>
<evidence type="ECO:0000256" key="7">
    <source>
        <dbReference type="SAM" id="Phobius"/>
    </source>
</evidence>
<dbReference type="Proteomes" id="UP001180487">
    <property type="component" value="Unassembled WGS sequence"/>
</dbReference>
<reference evidence="8 9" key="1">
    <citation type="submission" date="2023-07" db="EMBL/GenBank/DDBJ databases">
        <title>Sorghum-associated microbial communities from plants grown in Nebraska, USA.</title>
        <authorList>
            <person name="Schachtman D."/>
        </authorList>
    </citation>
    <scope>NUCLEOTIDE SEQUENCE [LARGE SCALE GENOMIC DNA]</scope>
    <source>
        <strain evidence="8 9">BE313</strain>
    </source>
</reference>
<evidence type="ECO:0000256" key="1">
    <source>
        <dbReference type="ARBA" id="ARBA00004167"/>
    </source>
</evidence>
<protein>
    <submittedName>
        <fullName evidence="8">Type IV secretion system protein VirB10</fullName>
    </submittedName>
</protein>
<evidence type="ECO:0000313" key="8">
    <source>
        <dbReference type="EMBL" id="MDR7380426.1"/>
    </source>
</evidence>
<feature type="transmembrane region" description="Helical" evidence="7">
    <location>
        <begin position="42"/>
        <end position="62"/>
    </location>
</feature>
<keyword evidence="9" id="KW-1185">Reference proteome</keyword>
<keyword evidence="4 7" id="KW-1133">Transmembrane helix</keyword>
<dbReference type="RefSeq" id="WP_310377242.1">
    <property type="nucleotide sequence ID" value="NZ_JAVDXT010000009.1"/>
</dbReference>
<keyword evidence="5 7" id="KW-0472">Membrane</keyword>
<feature type="region of interest" description="Disordered" evidence="6">
    <location>
        <begin position="98"/>
        <end position="133"/>
    </location>
</feature>
<evidence type="ECO:0000256" key="6">
    <source>
        <dbReference type="SAM" id="MobiDB-lite"/>
    </source>
</evidence>
<dbReference type="InterPro" id="IPR042217">
    <property type="entry name" value="T4SS_VirB10/TrbI"/>
</dbReference>
<feature type="region of interest" description="Disordered" evidence="6">
    <location>
        <begin position="1"/>
        <end position="21"/>
    </location>
</feature>
<evidence type="ECO:0000313" key="9">
    <source>
        <dbReference type="Proteomes" id="UP001180487"/>
    </source>
</evidence>
<evidence type="ECO:0000256" key="2">
    <source>
        <dbReference type="ARBA" id="ARBA00010265"/>
    </source>
</evidence>
<comment type="subcellular location">
    <subcellularLocation>
        <location evidence="1">Membrane</location>
        <topology evidence="1">Single-pass membrane protein</topology>
    </subcellularLocation>
</comment>
<comment type="caution">
    <text evidence="8">The sequence shown here is derived from an EMBL/GenBank/DDBJ whole genome shotgun (WGS) entry which is preliminary data.</text>
</comment>
<comment type="similarity">
    <text evidence="2">Belongs to the TrbI/VirB10 family.</text>
</comment>
<evidence type="ECO:0000256" key="5">
    <source>
        <dbReference type="ARBA" id="ARBA00023136"/>
    </source>
</evidence>
<feature type="compositionally biased region" description="Low complexity" evidence="6">
    <location>
        <begin position="440"/>
        <end position="451"/>
    </location>
</feature>
<name>A0ABU2CGE5_9BURK</name>
<sequence>MTTDANNIEPGDPSNLNAPPAAPEVVEDIVSVNKKGSSENKFAKAIFVLLVASVLIGVMAWFSQNWLNTRKAQMKASSGPKAAEDTTQVFNPEKTGTAVARPKLGSDSGFPAPSQQAAASNPIQPGAVRNDGIRPLRGADGKVMVNPQGRAMGADKDGNIVEVPAITAMTGDQAGRKPLPGESAQGQTGQGGQSQQRPPSRYAGSLFVGEPAKPSNVNSGNSTDGASSVTTSNAIAQTQAQQIAEILRSAGLGNSTQASRTTSTVAPALAGSASMLGALPEQARPGTIGSSLYSSSTPVALAKRMTDQNLILPKGRQADCVLTGRIIDETPGFTSCVLAQNMYSDNGRVLLLERGSELTGEYGTTNQLGLERLFVTWSRLKTPEGIEIDLSSPGADRLGTSGIPGHLDNRWGARLGAAFLLSFVKDISVAIINNQTKQSSGSTVSVQTSPGQNTLNSSSSLAEEVIKQTIKVRPRLTINEGDRISIYVARDLDFSPVYELKTAGIAGATRLLTR</sequence>
<keyword evidence="3 7" id="KW-0812">Transmembrane</keyword>
<organism evidence="8 9">
    <name type="scientific">Rhodoferax ferrireducens</name>
    <dbReference type="NCBI Taxonomy" id="192843"/>
    <lineage>
        <taxon>Bacteria</taxon>
        <taxon>Pseudomonadati</taxon>
        <taxon>Pseudomonadota</taxon>
        <taxon>Betaproteobacteria</taxon>
        <taxon>Burkholderiales</taxon>
        <taxon>Comamonadaceae</taxon>
        <taxon>Rhodoferax</taxon>
    </lineage>
</organism>
<dbReference type="EMBL" id="JAVDXT010000009">
    <property type="protein sequence ID" value="MDR7380426.1"/>
    <property type="molecule type" value="Genomic_DNA"/>
</dbReference>
<feature type="region of interest" description="Disordered" evidence="6">
    <location>
        <begin position="171"/>
        <end position="231"/>
    </location>
</feature>
<feature type="compositionally biased region" description="Low complexity" evidence="6">
    <location>
        <begin position="111"/>
        <end position="120"/>
    </location>
</feature>
<dbReference type="Pfam" id="PF03743">
    <property type="entry name" value="TrbI"/>
    <property type="match status" value="1"/>
</dbReference>
<dbReference type="Gene3D" id="2.40.128.260">
    <property type="entry name" value="Type IV secretion system, VirB10/TraB/TrbI"/>
    <property type="match status" value="2"/>
</dbReference>
<gene>
    <name evidence="8" type="ORF">J2X19_005133</name>
</gene>
<feature type="compositionally biased region" description="Polar residues" evidence="6">
    <location>
        <begin position="215"/>
        <end position="231"/>
    </location>
</feature>
<proteinExistence type="inferred from homology"/>
<accession>A0ABU2CGE5</accession>
<evidence type="ECO:0000256" key="3">
    <source>
        <dbReference type="ARBA" id="ARBA00022692"/>
    </source>
</evidence>
<evidence type="ECO:0000256" key="4">
    <source>
        <dbReference type="ARBA" id="ARBA00022989"/>
    </source>
</evidence>
<dbReference type="CDD" id="cd16429">
    <property type="entry name" value="VirB10"/>
    <property type="match status" value="1"/>
</dbReference>